<protein>
    <submittedName>
        <fullName evidence="2">Uncharacterized protein</fullName>
    </submittedName>
</protein>
<evidence type="ECO:0000256" key="1">
    <source>
        <dbReference type="SAM" id="Phobius"/>
    </source>
</evidence>
<accession>A0AAW5KH41</accession>
<evidence type="ECO:0000313" key="3">
    <source>
        <dbReference type="Proteomes" id="UP001205063"/>
    </source>
</evidence>
<keyword evidence="1" id="KW-1133">Transmembrane helix</keyword>
<keyword evidence="1" id="KW-0472">Membrane</keyword>
<name>A0AAW5KH41_9FIRM</name>
<dbReference type="AlphaFoldDB" id="A0AAW5KH41"/>
<proteinExistence type="predicted"/>
<organism evidence="2 3">
    <name type="scientific">Bittarella massiliensis</name>
    <name type="common">ex Durand et al. 2017</name>
    <dbReference type="NCBI Taxonomy" id="1720313"/>
    <lineage>
        <taxon>Bacteria</taxon>
        <taxon>Bacillati</taxon>
        <taxon>Bacillota</taxon>
        <taxon>Clostridia</taxon>
        <taxon>Eubacteriales</taxon>
        <taxon>Oscillospiraceae</taxon>
        <taxon>Bittarella (ex Durand et al. 2017)</taxon>
    </lineage>
</organism>
<dbReference type="RefSeq" id="WP_256136284.1">
    <property type="nucleotide sequence ID" value="NZ_JANGAB010000004.1"/>
</dbReference>
<gene>
    <name evidence="2" type="ORF">NE646_09215</name>
</gene>
<comment type="caution">
    <text evidence="2">The sequence shown here is derived from an EMBL/GenBank/DDBJ whole genome shotgun (WGS) entry which is preliminary data.</text>
</comment>
<feature type="transmembrane region" description="Helical" evidence="1">
    <location>
        <begin position="205"/>
        <end position="229"/>
    </location>
</feature>
<dbReference type="EMBL" id="JANGAB010000004">
    <property type="protein sequence ID" value="MCQ4949843.1"/>
    <property type="molecule type" value="Genomic_DNA"/>
</dbReference>
<keyword evidence="1" id="KW-0812">Transmembrane</keyword>
<evidence type="ECO:0000313" key="2">
    <source>
        <dbReference type="EMBL" id="MCQ4949843.1"/>
    </source>
</evidence>
<dbReference type="Proteomes" id="UP001205063">
    <property type="component" value="Unassembled WGS sequence"/>
</dbReference>
<sequence length="259" mass="30511">MEKLYRREEDMEFLMEPEVKEVLARYRRFLDAVPPHLEPVGPLFGKEWVKTVWRENFLRLAQEGYNSIVLGNFYSLGAINRSLIEFYVYSAVLCGNFCEDLWQRWLIDSLLRFDKTFPQEGFRTQCEECFADVPYFAEAAQLGKKRGEMEWLRPLFPNGKGDIHFRTVCEFLQQKKGVFPRLYQDYQAMCAFVHSGDLQTKCSPFAFYVGYLNLMILAFQYTANGLLFYQPPGQARTEMEAAWAAFFDWMDELLQTGWI</sequence>
<reference evidence="2" key="1">
    <citation type="submission" date="2022-06" db="EMBL/GenBank/DDBJ databases">
        <title>Isolation of gut microbiota from human fecal samples.</title>
        <authorList>
            <person name="Pamer E.G."/>
            <person name="Barat B."/>
            <person name="Waligurski E."/>
            <person name="Medina S."/>
            <person name="Paddock L."/>
            <person name="Mostad J."/>
        </authorList>
    </citation>
    <scope>NUCLEOTIDE SEQUENCE</scope>
    <source>
        <strain evidence="2">DFI.7.96</strain>
    </source>
</reference>